<gene>
    <name evidence="2" type="ORF">ACH49L_31940</name>
</gene>
<dbReference type="Proteomes" id="UP001611397">
    <property type="component" value="Unassembled WGS sequence"/>
</dbReference>
<name>A0ABW7VFV5_STROI</name>
<evidence type="ECO:0000313" key="2">
    <source>
        <dbReference type="EMBL" id="MFI2160253.1"/>
    </source>
</evidence>
<protein>
    <submittedName>
        <fullName evidence="2">CbrC family protein</fullName>
    </submittedName>
</protein>
<reference evidence="2 3" key="1">
    <citation type="submission" date="2024-10" db="EMBL/GenBank/DDBJ databases">
        <title>The Natural Products Discovery Center: Release of the First 8490 Sequenced Strains for Exploring Actinobacteria Biosynthetic Diversity.</title>
        <authorList>
            <person name="Kalkreuter E."/>
            <person name="Kautsar S.A."/>
            <person name="Yang D."/>
            <person name="Bader C.D."/>
            <person name="Teijaro C.N."/>
            <person name="Fluegel L."/>
            <person name="Davis C.M."/>
            <person name="Simpson J.R."/>
            <person name="Lauterbach L."/>
            <person name="Steele A.D."/>
            <person name="Gui C."/>
            <person name="Meng S."/>
            <person name="Li G."/>
            <person name="Viehrig K."/>
            <person name="Ye F."/>
            <person name="Su P."/>
            <person name="Kiefer A.F."/>
            <person name="Nichols A."/>
            <person name="Cepeda A.J."/>
            <person name="Yan W."/>
            <person name="Fan B."/>
            <person name="Jiang Y."/>
            <person name="Adhikari A."/>
            <person name="Zheng C.-J."/>
            <person name="Schuster L."/>
            <person name="Cowan T.M."/>
            <person name="Smanski M.J."/>
            <person name="Chevrette M.G."/>
            <person name="De Carvalho L.P.S."/>
            <person name="Shen B."/>
        </authorList>
    </citation>
    <scope>NUCLEOTIDE SEQUENCE [LARGE SCALE GENOMIC DNA]</scope>
    <source>
        <strain evidence="2 3">NPDC020295</strain>
    </source>
</reference>
<dbReference type="InterPro" id="IPR005363">
    <property type="entry name" value="UPF0167"/>
</dbReference>
<keyword evidence="3" id="KW-1185">Reference proteome</keyword>
<proteinExistence type="inferred from homology"/>
<evidence type="ECO:0000256" key="1">
    <source>
        <dbReference type="ARBA" id="ARBA00008525"/>
    </source>
</evidence>
<accession>A0ABW7VFV5</accession>
<comment type="similarity">
    <text evidence="1">Belongs to the UPF0167 family.</text>
</comment>
<dbReference type="RefSeq" id="WP_341846309.1">
    <property type="nucleotide sequence ID" value="NZ_JBIRUT010000008.1"/>
</dbReference>
<dbReference type="Pfam" id="PF03691">
    <property type="entry name" value="UPF0167"/>
    <property type="match status" value="1"/>
</dbReference>
<dbReference type="Pfam" id="PF15585">
    <property type="entry name" value="Imm7"/>
    <property type="match status" value="1"/>
</dbReference>
<dbReference type="InterPro" id="IPR028965">
    <property type="entry name" value="Imm7"/>
</dbReference>
<comment type="caution">
    <text evidence="2">The sequence shown here is derived from an EMBL/GenBank/DDBJ whole genome shotgun (WGS) entry which is preliminary data.</text>
</comment>
<organism evidence="2 3">
    <name type="scientific">Streptomyces olivaceoviridis</name>
    <name type="common">Streptomyces corchorusii</name>
    <dbReference type="NCBI Taxonomy" id="1921"/>
    <lineage>
        <taxon>Bacteria</taxon>
        <taxon>Bacillati</taxon>
        <taxon>Actinomycetota</taxon>
        <taxon>Actinomycetes</taxon>
        <taxon>Kitasatosporales</taxon>
        <taxon>Streptomycetaceae</taxon>
        <taxon>Streptomyces</taxon>
    </lineage>
</organism>
<sequence length="282" mass="30957">MLDLRWMNGAPFIHRGGYSNHRSSPDLVELFEYVAAVAPGSYGLLHVHDDEEPGHENDVRVLTRCLDWPGHEESGTALDQGPARGQTALHEISRHGHQGADREPAMSASLPFFRYHPDPLASGSIRAASETCACCKGNRGWIYTATFYTAQDVSGRLCPWCIADGSAAERFAGEFTDAYGLDGVSEEVLHEVTRRTPGFHAWQDPHWLVHCQDAAAFVGEVGYAELAAHPEALDQLRADMRTAGWHDESQLEHFLVNLGEGATAMLFRCTVCGTYLAYADAS</sequence>
<evidence type="ECO:0000313" key="3">
    <source>
        <dbReference type="Proteomes" id="UP001611397"/>
    </source>
</evidence>
<dbReference type="EMBL" id="JBIRWM010000018">
    <property type="protein sequence ID" value="MFI2160253.1"/>
    <property type="molecule type" value="Genomic_DNA"/>
</dbReference>